<dbReference type="SMART" id="SM01204">
    <property type="entry name" value="FIST_C"/>
    <property type="match status" value="1"/>
</dbReference>
<name>U5N5S0_9BURK</name>
<evidence type="ECO:0000259" key="3">
    <source>
        <dbReference type="SMART" id="SM01204"/>
    </source>
</evidence>
<gene>
    <name evidence="4" type="ORF">Cenrod_0601</name>
</gene>
<dbReference type="InterPro" id="IPR013702">
    <property type="entry name" value="FIST_domain_N"/>
</dbReference>
<evidence type="ECO:0008006" key="6">
    <source>
        <dbReference type="Google" id="ProtNLM"/>
    </source>
</evidence>
<dbReference type="PANTHER" id="PTHR40252">
    <property type="entry name" value="BLR0328 PROTEIN"/>
    <property type="match status" value="1"/>
</dbReference>
<dbReference type="Proteomes" id="UP000017184">
    <property type="component" value="Chromosome"/>
</dbReference>
<evidence type="ECO:0000259" key="2">
    <source>
        <dbReference type="SMART" id="SM00897"/>
    </source>
</evidence>
<protein>
    <recommendedName>
        <fullName evidence="6">FIST domain-containing protein</fullName>
    </recommendedName>
</protein>
<evidence type="ECO:0000256" key="1">
    <source>
        <dbReference type="SAM" id="Coils"/>
    </source>
</evidence>
<dbReference type="EMBL" id="CP004885">
    <property type="protein sequence ID" value="AGX86712.1"/>
    <property type="molecule type" value="Genomic_DNA"/>
</dbReference>
<proteinExistence type="predicted"/>
<evidence type="ECO:0000313" key="5">
    <source>
        <dbReference type="Proteomes" id="UP000017184"/>
    </source>
</evidence>
<dbReference type="PANTHER" id="PTHR40252:SF2">
    <property type="entry name" value="BLR0328 PROTEIN"/>
    <property type="match status" value="1"/>
</dbReference>
<dbReference type="STRING" id="946483.Cenrod_0601"/>
<dbReference type="AlphaFoldDB" id="U5N5S0"/>
<feature type="domain" description="FIST C-domain" evidence="3">
    <location>
        <begin position="240"/>
        <end position="378"/>
    </location>
</feature>
<sequence>MFKISISHSLTSDARVAASAMVAKVLRELGVCPPNAALLFSTFGNDHATLLQELTQLLPGCPIVGGSSNGEVSREQGYRVGSSLLIVFASDTITFRAGVLRNLTFDNEAFNLETAMQQWQQQGIEIRFDKGYSPMPALGLLFPDGLGLDGGSIVRLFSDTFPTTHFFGGASAENFTLTQTKQFFNHEVLHNAVPYLLFYGPLRHHWAITEGLDSGWRAVGKRLDAQCDGKYIHTLAQKPAVDYLASRYRLQGGQLSVCHPFVIYPDRGSDVHYFRDVIGYCEATGRLESINLLPTDCQIQLTQPDPATILAVSRKNIHQALAHYPSTDTPTAALWFSCVSRALVLANDAANEFATATEAIASDLPVAGFYTYGEIAPARTTGHNTYHSSTLVTLLLGEEPLTSTGIFGQHHQFSADNLAQDNKALTQALENTRAEIQRLQDELAQCRLLNRVASHSRTEEMMKNRALALQLVCSLLDTRFADFKRLAMKGDPPKLNKLGLARLVNDLHQQQYGKPFPVMLKQLANLLTDQIDVPCHGRPSHPE</sequence>
<keyword evidence="1" id="KW-0175">Coiled coil</keyword>
<evidence type="ECO:0000313" key="4">
    <source>
        <dbReference type="EMBL" id="AGX86712.1"/>
    </source>
</evidence>
<dbReference type="InterPro" id="IPR019494">
    <property type="entry name" value="FIST_C"/>
</dbReference>
<dbReference type="PATRIC" id="fig|946483.4.peg.602"/>
<accession>U5N5S0</accession>
<dbReference type="HOGENOM" id="CLU_504984_0_0_4"/>
<reference evidence="4 5" key="1">
    <citation type="journal article" date="2013" name="Genome Biol.">
        <title>Genomic analysis reveals key aspects of prokaryotic symbiosis in the phototrophic consortium "Chlorochromatium aggregatum".</title>
        <authorList>
            <person name="Liu Z."/>
            <person name="Muller J."/>
            <person name="Li T."/>
            <person name="Alvey R.M."/>
            <person name="Vogl K."/>
            <person name="Frigaard N.U."/>
            <person name="Rockwell N.C."/>
            <person name="Boyd E.S."/>
            <person name="Tomsho L.P."/>
            <person name="Schuster S.C."/>
            <person name="Henke P."/>
            <person name="Rohde M."/>
            <person name="Overmann J."/>
            <person name="Bryant D.A."/>
        </authorList>
    </citation>
    <scope>NUCLEOTIDE SEQUENCE [LARGE SCALE GENOMIC DNA]</scope>
    <source>
        <strain evidence="4">CR</strain>
    </source>
</reference>
<dbReference type="Pfam" id="PF10442">
    <property type="entry name" value="FIST_C"/>
    <property type="match status" value="1"/>
</dbReference>
<dbReference type="SMART" id="SM00897">
    <property type="entry name" value="FIST"/>
    <property type="match status" value="1"/>
</dbReference>
<dbReference type="KEGG" id="cbx:Cenrod_0601"/>
<dbReference type="Pfam" id="PF08495">
    <property type="entry name" value="FIST"/>
    <property type="match status" value="1"/>
</dbReference>
<feature type="domain" description="FIST" evidence="2">
    <location>
        <begin position="33"/>
        <end position="239"/>
    </location>
</feature>
<feature type="coiled-coil region" evidence="1">
    <location>
        <begin position="415"/>
        <end position="449"/>
    </location>
</feature>
<keyword evidence="5" id="KW-1185">Reference proteome</keyword>
<dbReference type="eggNOG" id="COG3287">
    <property type="taxonomic scope" value="Bacteria"/>
</dbReference>
<organism evidence="4 5">
    <name type="scientific">Candidatus Symbiobacter mobilis CR</name>
    <dbReference type="NCBI Taxonomy" id="946483"/>
    <lineage>
        <taxon>Bacteria</taxon>
        <taxon>Pseudomonadati</taxon>
        <taxon>Pseudomonadota</taxon>
        <taxon>Betaproteobacteria</taxon>
        <taxon>Burkholderiales</taxon>
        <taxon>Comamonadaceae</taxon>
    </lineage>
</organism>